<name>A0A0F9W727_9ZZZZ</name>
<protein>
    <submittedName>
        <fullName evidence="1">Uncharacterized protein</fullName>
    </submittedName>
</protein>
<comment type="caution">
    <text evidence="1">The sequence shown here is derived from an EMBL/GenBank/DDBJ whole genome shotgun (WGS) entry which is preliminary data.</text>
</comment>
<accession>A0A0F9W727</accession>
<evidence type="ECO:0000313" key="1">
    <source>
        <dbReference type="EMBL" id="KKO12160.1"/>
    </source>
</evidence>
<organism evidence="1">
    <name type="scientific">marine sediment metagenome</name>
    <dbReference type="NCBI Taxonomy" id="412755"/>
    <lineage>
        <taxon>unclassified sequences</taxon>
        <taxon>metagenomes</taxon>
        <taxon>ecological metagenomes</taxon>
    </lineage>
</organism>
<dbReference type="EMBL" id="LAZR01000001">
    <property type="protein sequence ID" value="KKO12160.1"/>
    <property type="molecule type" value="Genomic_DNA"/>
</dbReference>
<sequence length="60" mass="6892">MDDSLPEKIMVVDEGFYWVKYRPGSRWEPAEFDGILWDIGDGSGYDLYLVATSRIPEPAH</sequence>
<gene>
    <name evidence="1" type="ORF">LCGC14_0001680</name>
</gene>
<dbReference type="AlphaFoldDB" id="A0A0F9W727"/>
<reference evidence="1" key="1">
    <citation type="journal article" date="2015" name="Nature">
        <title>Complex archaea that bridge the gap between prokaryotes and eukaryotes.</title>
        <authorList>
            <person name="Spang A."/>
            <person name="Saw J.H."/>
            <person name="Jorgensen S.L."/>
            <person name="Zaremba-Niedzwiedzka K."/>
            <person name="Martijn J."/>
            <person name="Lind A.E."/>
            <person name="van Eijk R."/>
            <person name="Schleper C."/>
            <person name="Guy L."/>
            <person name="Ettema T.J."/>
        </authorList>
    </citation>
    <scope>NUCLEOTIDE SEQUENCE</scope>
</reference>
<proteinExistence type="predicted"/>